<evidence type="ECO:0000256" key="4">
    <source>
        <dbReference type="ARBA" id="ARBA00022692"/>
    </source>
</evidence>
<evidence type="ECO:0000256" key="5">
    <source>
        <dbReference type="ARBA" id="ARBA00022989"/>
    </source>
</evidence>
<accession>A0A1W2DB54</accession>
<dbReference type="Proteomes" id="UP000192330">
    <property type="component" value="Unassembled WGS sequence"/>
</dbReference>
<feature type="transmembrane region" description="Helical" evidence="7">
    <location>
        <begin position="77"/>
        <end position="96"/>
    </location>
</feature>
<keyword evidence="9" id="KW-1185">Reference proteome</keyword>
<keyword evidence="4 7" id="KW-0812">Transmembrane</keyword>
<dbReference type="EMBL" id="FWYD01000012">
    <property type="protein sequence ID" value="SMC94720.1"/>
    <property type="molecule type" value="Genomic_DNA"/>
</dbReference>
<protein>
    <submittedName>
        <fullName evidence="8">Conserved hypothetical integral membrane protein</fullName>
    </submittedName>
</protein>
<evidence type="ECO:0000313" key="8">
    <source>
        <dbReference type="EMBL" id="SMC94720.1"/>
    </source>
</evidence>
<feature type="transmembrane region" description="Helical" evidence="7">
    <location>
        <begin position="283"/>
        <end position="304"/>
    </location>
</feature>
<dbReference type="Pfam" id="PF03601">
    <property type="entry name" value="Cons_hypoth698"/>
    <property type="match status" value="1"/>
</dbReference>
<feature type="transmembrane region" description="Helical" evidence="7">
    <location>
        <begin position="224"/>
        <end position="246"/>
    </location>
</feature>
<evidence type="ECO:0000256" key="3">
    <source>
        <dbReference type="ARBA" id="ARBA00022475"/>
    </source>
</evidence>
<evidence type="ECO:0000313" key="9">
    <source>
        <dbReference type="Proteomes" id="UP000192330"/>
    </source>
</evidence>
<feature type="transmembrane region" description="Helical" evidence="7">
    <location>
        <begin position="52"/>
        <end position="71"/>
    </location>
</feature>
<evidence type="ECO:0000256" key="7">
    <source>
        <dbReference type="SAM" id="Phobius"/>
    </source>
</evidence>
<comment type="similarity">
    <text evidence="2">Belongs to the UPF0324 family.</text>
</comment>
<evidence type="ECO:0000256" key="1">
    <source>
        <dbReference type="ARBA" id="ARBA00004651"/>
    </source>
</evidence>
<evidence type="ECO:0000256" key="2">
    <source>
        <dbReference type="ARBA" id="ARBA00007977"/>
    </source>
</evidence>
<dbReference type="STRING" id="1387277.SAMN06295998_11271"/>
<gene>
    <name evidence="8" type="ORF">SAMN06295998_11271</name>
</gene>
<reference evidence="8 9" key="1">
    <citation type="submission" date="2017-04" db="EMBL/GenBank/DDBJ databases">
        <authorList>
            <person name="Afonso C.L."/>
            <person name="Miller P.J."/>
            <person name="Scott M.A."/>
            <person name="Spackman E."/>
            <person name="Goraichik I."/>
            <person name="Dimitrov K.M."/>
            <person name="Suarez D.L."/>
            <person name="Swayne D.E."/>
        </authorList>
    </citation>
    <scope>NUCLEOTIDE SEQUENCE [LARGE SCALE GENOMIC DNA]</scope>
    <source>
        <strain evidence="8 9">CGMCC 1.12644</strain>
    </source>
</reference>
<sequence length="342" mass="36428">MTNQQPSLRDSNRMFGWTAVFPTAEIWKGIAVALLIAAASTFLSEHYGVPKMLFALLIGLSLGFLSDVPALEPGLSFSARTVLRIGVGLLGAQLGLSQVQALGIASVGGIVALVMTTILCGVALSYLFGRKAVFGILSGGSVAICGASAALALSSVLPRHPSRDKDTVLVVITVTVLSTMAMVLYPVLFQALGYSDVQTGFLLGATIHDVAQVVGAGYSINDEVGIAATVVKMLRVAMLPLILIAVHFWFRNSQTGKLAFPWFLLAFVFLAIVRSVFDIPESVVQFLSAMSQWMMVAAISAIGVRSNLRAVLNVQPYLFFILISETLFLLVGATVFSSYFID</sequence>
<feature type="transmembrane region" description="Helical" evidence="7">
    <location>
        <begin position="103"/>
        <end position="128"/>
    </location>
</feature>
<dbReference type="InterPro" id="IPR018383">
    <property type="entry name" value="UPF0324_pro"/>
</dbReference>
<feature type="transmembrane region" description="Helical" evidence="7">
    <location>
        <begin position="258"/>
        <end position="277"/>
    </location>
</feature>
<feature type="transmembrane region" description="Helical" evidence="7">
    <location>
        <begin position="26"/>
        <end position="43"/>
    </location>
</feature>
<keyword evidence="3" id="KW-1003">Cell membrane</keyword>
<name>A0A1W2DB54_9RHOB</name>
<dbReference type="GO" id="GO:0005886">
    <property type="term" value="C:plasma membrane"/>
    <property type="evidence" value="ECO:0007669"/>
    <property type="project" value="UniProtKB-SubCell"/>
</dbReference>
<organism evidence="8 9">
    <name type="scientific">Primorskyibacter flagellatus</name>
    <dbReference type="NCBI Taxonomy" id="1387277"/>
    <lineage>
        <taxon>Bacteria</taxon>
        <taxon>Pseudomonadati</taxon>
        <taxon>Pseudomonadota</taxon>
        <taxon>Alphaproteobacteria</taxon>
        <taxon>Rhodobacterales</taxon>
        <taxon>Roseobacteraceae</taxon>
        <taxon>Primorskyibacter</taxon>
    </lineage>
</organism>
<keyword evidence="5 7" id="KW-1133">Transmembrane helix</keyword>
<keyword evidence="6 7" id="KW-0472">Membrane</keyword>
<feature type="transmembrane region" description="Helical" evidence="7">
    <location>
        <begin position="168"/>
        <end position="188"/>
    </location>
</feature>
<feature type="transmembrane region" description="Helical" evidence="7">
    <location>
        <begin position="134"/>
        <end position="156"/>
    </location>
</feature>
<proteinExistence type="inferred from homology"/>
<comment type="subcellular location">
    <subcellularLocation>
        <location evidence="1">Cell membrane</location>
        <topology evidence="1">Multi-pass membrane protein</topology>
    </subcellularLocation>
</comment>
<dbReference type="PANTHER" id="PTHR30106">
    <property type="entry name" value="INNER MEMBRANE PROTEIN YEIH-RELATED"/>
    <property type="match status" value="1"/>
</dbReference>
<dbReference type="RefSeq" id="WP_235866634.1">
    <property type="nucleotide sequence ID" value="NZ_FWYD01000012.1"/>
</dbReference>
<dbReference type="AlphaFoldDB" id="A0A1W2DB54"/>
<evidence type="ECO:0000256" key="6">
    <source>
        <dbReference type="ARBA" id="ARBA00023136"/>
    </source>
</evidence>
<feature type="transmembrane region" description="Helical" evidence="7">
    <location>
        <begin position="316"/>
        <end position="341"/>
    </location>
</feature>
<dbReference type="PANTHER" id="PTHR30106:SF2">
    <property type="entry name" value="UPF0324 INNER MEMBRANE PROTEIN YEIH"/>
    <property type="match status" value="1"/>
</dbReference>